<accession>A0A075HEE0</accession>
<dbReference type="Gene3D" id="6.20.370.130">
    <property type="match status" value="1"/>
</dbReference>
<evidence type="ECO:0000256" key="2">
    <source>
        <dbReference type="ARBA" id="ARBA00022490"/>
    </source>
</evidence>
<dbReference type="EMBL" id="KF900954">
    <property type="protein sequence ID" value="AIF12767.1"/>
    <property type="molecule type" value="Genomic_DNA"/>
</dbReference>
<feature type="domain" description="CSD" evidence="3">
    <location>
        <begin position="1"/>
        <end position="61"/>
    </location>
</feature>
<dbReference type="SMART" id="SM00357">
    <property type="entry name" value="CSP"/>
    <property type="match status" value="1"/>
</dbReference>
<name>A0A075HEE0_9ARCH</name>
<dbReference type="InterPro" id="IPR011129">
    <property type="entry name" value="CSD"/>
</dbReference>
<dbReference type="InterPro" id="IPR050181">
    <property type="entry name" value="Cold_shock_domain"/>
</dbReference>
<dbReference type="Pfam" id="PF00313">
    <property type="entry name" value="CSD"/>
    <property type="match status" value="1"/>
</dbReference>
<dbReference type="CDD" id="cd04458">
    <property type="entry name" value="CSP_CDS"/>
    <property type="match status" value="1"/>
</dbReference>
<dbReference type="PROSITE" id="PS51857">
    <property type="entry name" value="CSD_2"/>
    <property type="match status" value="1"/>
</dbReference>
<keyword evidence="4" id="KW-0238">DNA-binding</keyword>
<dbReference type="InterPro" id="IPR012340">
    <property type="entry name" value="NA-bd_OB-fold"/>
</dbReference>
<organism evidence="4">
    <name type="scientific">uncultured marine thaumarchaeote KM3_57_D03</name>
    <dbReference type="NCBI Taxonomy" id="1456206"/>
    <lineage>
        <taxon>Archaea</taxon>
        <taxon>Nitrososphaerota</taxon>
        <taxon>environmental samples</taxon>
    </lineage>
</organism>
<dbReference type="PIRSF" id="PIRSF002599">
    <property type="entry name" value="Cold_shock_A"/>
    <property type="match status" value="1"/>
</dbReference>
<dbReference type="InterPro" id="IPR002059">
    <property type="entry name" value="CSP_DNA-bd"/>
</dbReference>
<dbReference type="GO" id="GO:0003677">
    <property type="term" value="F:DNA binding"/>
    <property type="evidence" value="ECO:0007669"/>
    <property type="project" value="UniProtKB-KW"/>
</dbReference>
<proteinExistence type="predicted"/>
<gene>
    <name evidence="4" type="primary">cspA</name>
</gene>
<dbReference type="GO" id="GO:0005737">
    <property type="term" value="C:cytoplasm"/>
    <property type="evidence" value="ECO:0007669"/>
    <property type="project" value="UniProtKB-SubCell"/>
</dbReference>
<dbReference type="Gene3D" id="2.40.50.140">
    <property type="entry name" value="Nucleic acid-binding proteins"/>
    <property type="match status" value="1"/>
</dbReference>
<dbReference type="InterPro" id="IPR012156">
    <property type="entry name" value="Cold_shock_CspA"/>
</dbReference>
<evidence type="ECO:0000313" key="4">
    <source>
        <dbReference type="EMBL" id="AIF12767.1"/>
    </source>
</evidence>
<dbReference type="AlphaFoldDB" id="A0A075HEE0"/>
<dbReference type="PANTHER" id="PTHR11544">
    <property type="entry name" value="COLD SHOCK DOMAIN CONTAINING PROTEINS"/>
    <property type="match status" value="1"/>
</dbReference>
<dbReference type="PRINTS" id="PR00050">
    <property type="entry name" value="COLDSHOCK"/>
</dbReference>
<protein>
    <submittedName>
        <fullName evidence="4">Cold-shock DNA-binding domain-containing protein (CspA)</fullName>
    </submittedName>
</protein>
<comment type="subcellular location">
    <subcellularLocation>
        <location evidence="1">Cytoplasm</location>
    </subcellularLocation>
</comment>
<dbReference type="SUPFAM" id="SSF50249">
    <property type="entry name" value="Nucleic acid-binding proteins"/>
    <property type="match status" value="1"/>
</dbReference>
<keyword evidence="2" id="KW-0963">Cytoplasm</keyword>
<reference evidence="4" key="1">
    <citation type="journal article" date="2014" name="Genome Biol. Evol.">
        <title>Pangenome evidence for extensive interdomain horizontal transfer affecting lineage core and shell genes in uncultured planktonic thaumarchaeota and euryarchaeota.</title>
        <authorList>
            <person name="Deschamps P."/>
            <person name="Zivanovic Y."/>
            <person name="Moreira D."/>
            <person name="Rodriguez-Valera F."/>
            <person name="Lopez-Garcia P."/>
        </authorList>
    </citation>
    <scope>NUCLEOTIDE SEQUENCE</scope>
</reference>
<evidence type="ECO:0000259" key="3">
    <source>
        <dbReference type="PROSITE" id="PS51857"/>
    </source>
</evidence>
<evidence type="ECO:0000256" key="1">
    <source>
        <dbReference type="ARBA" id="ARBA00004496"/>
    </source>
</evidence>
<sequence>MENGTVKWFNRRKGYGFIQREGNDDLFVHKADVEGFINEGDKVEFEIGQGEKGPNATNVKKIE</sequence>